<dbReference type="OrthoDB" id="9788659at2"/>
<dbReference type="AlphaFoldDB" id="H8GTQ5"/>
<evidence type="ECO:0000256" key="4">
    <source>
        <dbReference type="ARBA" id="ARBA00022840"/>
    </source>
</evidence>
<protein>
    <submittedName>
        <fullName evidence="6">Serine/threonine protein kinase, putative</fullName>
    </submittedName>
</protein>
<organism evidence="6 7">
    <name type="scientific">Deinococcus gobiensis (strain DSM 21396 / JCM 16679 / CGMCC 1.7299 / I-0)</name>
    <dbReference type="NCBI Taxonomy" id="745776"/>
    <lineage>
        <taxon>Bacteria</taxon>
        <taxon>Thermotogati</taxon>
        <taxon>Deinococcota</taxon>
        <taxon>Deinococci</taxon>
        <taxon>Deinococcales</taxon>
        <taxon>Deinococcaceae</taxon>
        <taxon>Deinococcus</taxon>
    </lineage>
</organism>
<dbReference type="InterPro" id="IPR011009">
    <property type="entry name" value="Kinase-like_dom_sf"/>
</dbReference>
<dbReference type="HOGENOM" id="CLU_000288_63_44_0"/>
<dbReference type="GO" id="GO:0005524">
    <property type="term" value="F:ATP binding"/>
    <property type="evidence" value="ECO:0007669"/>
    <property type="project" value="UniProtKB-KW"/>
</dbReference>
<dbReference type="PATRIC" id="fig|745776.4.peg.1497"/>
<dbReference type="InterPro" id="IPR008271">
    <property type="entry name" value="Ser/Thr_kinase_AS"/>
</dbReference>
<dbReference type="STRING" id="745776.DGo_CA1456"/>
<dbReference type="Proteomes" id="UP000007575">
    <property type="component" value="Chromosome"/>
</dbReference>
<reference evidence="6 7" key="1">
    <citation type="journal article" date="2012" name="PLoS ONE">
        <title>Genome sequence and transcriptome analysis of the radioresistant bacterium Deinococcus gobiensis: insights into the extreme environmental adaptations.</title>
        <authorList>
            <person name="Yuan M."/>
            <person name="Chen M."/>
            <person name="Zhang W."/>
            <person name="Lu W."/>
            <person name="Wang J."/>
            <person name="Yang M."/>
            <person name="Zhao P."/>
            <person name="Tang R."/>
            <person name="Li X."/>
            <person name="Hao Y."/>
            <person name="Zhou Z."/>
            <person name="Zhan Y."/>
            <person name="Yu H."/>
            <person name="Teng C."/>
            <person name="Yan Y."/>
            <person name="Ping S."/>
            <person name="Wang Y."/>
            <person name="Lin M."/>
        </authorList>
    </citation>
    <scope>NUCLEOTIDE SEQUENCE [LARGE SCALE GENOMIC DNA]</scope>
    <source>
        <strain evidence="6 7">I-0</strain>
    </source>
</reference>
<dbReference type="PROSITE" id="PS00108">
    <property type="entry name" value="PROTEIN_KINASE_ST"/>
    <property type="match status" value="1"/>
</dbReference>
<feature type="domain" description="Protein kinase" evidence="5">
    <location>
        <begin position="1"/>
        <end position="257"/>
    </location>
</feature>
<keyword evidence="1" id="KW-0808">Transferase</keyword>
<evidence type="ECO:0000313" key="7">
    <source>
        <dbReference type="Proteomes" id="UP000007575"/>
    </source>
</evidence>
<dbReference type="KEGG" id="dgo:DGo_CA1456"/>
<evidence type="ECO:0000259" key="5">
    <source>
        <dbReference type="PROSITE" id="PS50011"/>
    </source>
</evidence>
<sequence length="280" mass="30900">MSPATHLEVTQPRLLHRSGGLRCEGASWRRRSVFVKTRESHAPHTVRRFWQEGEIASRLCHPLVVPLLARTPTQLVYPWIEGRTLRDLLQEGPLSPDEATSVAWGVLEALAYLHDEGITHHDLKPENVMLEGGRAEAGAVRLIDFGMSHLQDLPDGAEHLAMGTPHFMAPEQFGGVRGDPRSDLYSVGALLFDCVAGEPPHKDALAWLLGRPQPAPQLPGPAALHTFFGRTLQRDPARRTAEIRELQACLNRARALLNLPQLSLPDVLGQPGDALTSLWD</sequence>
<dbReference type="SUPFAM" id="SSF56112">
    <property type="entry name" value="Protein kinase-like (PK-like)"/>
    <property type="match status" value="1"/>
</dbReference>
<dbReference type="Pfam" id="PF00069">
    <property type="entry name" value="Pkinase"/>
    <property type="match status" value="1"/>
</dbReference>
<dbReference type="PANTHER" id="PTHR43289:SF6">
    <property type="entry name" value="SERINE_THREONINE-PROTEIN KINASE NEKL-3"/>
    <property type="match status" value="1"/>
</dbReference>
<dbReference type="RefSeq" id="WP_014684866.1">
    <property type="nucleotide sequence ID" value="NC_017790.1"/>
</dbReference>
<keyword evidence="4" id="KW-0067">ATP-binding</keyword>
<dbReference type="PANTHER" id="PTHR43289">
    <property type="entry name" value="MITOGEN-ACTIVATED PROTEIN KINASE KINASE KINASE 20-RELATED"/>
    <property type="match status" value="1"/>
</dbReference>
<accession>H8GTQ5</accession>
<name>H8GTQ5_DEIGI</name>
<proteinExistence type="predicted"/>
<keyword evidence="6" id="KW-0723">Serine/threonine-protein kinase</keyword>
<dbReference type="PROSITE" id="PS50011">
    <property type="entry name" value="PROTEIN_KINASE_DOM"/>
    <property type="match status" value="1"/>
</dbReference>
<dbReference type="InterPro" id="IPR000719">
    <property type="entry name" value="Prot_kinase_dom"/>
</dbReference>
<evidence type="ECO:0000313" key="6">
    <source>
        <dbReference type="EMBL" id="AFD25383.1"/>
    </source>
</evidence>
<evidence type="ECO:0000256" key="2">
    <source>
        <dbReference type="ARBA" id="ARBA00022741"/>
    </source>
</evidence>
<dbReference type="eggNOG" id="COG0515">
    <property type="taxonomic scope" value="Bacteria"/>
</dbReference>
<dbReference type="EMBL" id="CP002191">
    <property type="protein sequence ID" value="AFD25383.1"/>
    <property type="molecule type" value="Genomic_DNA"/>
</dbReference>
<keyword evidence="7" id="KW-1185">Reference proteome</keyword>
<evidence type="ECO:0000256" key="3">
    <source>
        <dbReference type="ARBA" id="ARBA00022777"/>
    </source>
</evidence>
<evidence type="ECO:0000256" key="1">
    <source>
        <dbReference type="ARBA" id="ARBA00022679"/>
    </source>
</evidence>
<keyword evidence="3 6" id="KW-0418">Kinase</keyword>
<dbReference type="CDD" id="cd14014">
    <property type="entry name" value="STKc_PknB_like"/>
    <property type="match status" value="1"/>
</dbReference>
<dbReference type="Gene3D" id="1.10.510.10">
    <property type="entry name" value="Transferase(Phosphotransferase) domain 1"/>
    <property type="match status" value="1"/>
</dbReference>
<dbReference type="SMART" id="SM00220">
    <property type="entry name" value="S_TKc"/>
    <property type="match status" value="1"/>
</dbReference>
<gene>
    <name evidence="6" type="primary">pknB</name>
    <name evidence="6" type="ordered locus">DGo_CA1456</name>
</gene>
<keyword evidence="2" id="KW-0547">Nucleotide-binding</keyword>
<dbReference type="GO" id="GO:0004674">
    <property type="term" value="F:protein serine/threonine kinase activity"/>
    <property type="evidence" value="ECO:0007669"/>
    <property type="project" value="UniProtKB-KW"/>
</dbReference>